<feature type="compositionally biased region" description="Pro residues" evidence="1">
    <location>
        <begin position="421"/>
        <end position="430"/>
    </location>
</feature>
<dbReference type="OrthoDB" id="3178019at2759"/>
<evidence type="ECO:0000313" key="2">
    <source>
        <dbReference type="EMBL" id="KDQ54768.1"/>
    </source>
</evidence>
<organism evidence="2 3">
    <name type="scientific">Jaapia argillacea MUCL 33604</name>
    <dbReference type="NCBI Taxonomy" id="933084"/>
    <lineage>
        <taxon>Eukaryota</taxon>
        <taxon>Fungi</taxon>
        <taxon>Dikarya</taxon>
        <taxon>Basidiomycota</taxon>
        <taxon>Agaricomycotina</taxon>
        <taxon>Agaricomycetes</taxon>
        <taxon>Agaricomycetidae</taxon>
        <taxon>Jaapiales</taxon>
        <taxon>Jaapiaceae</taxon>
        <taxon>Jaapia</taxon>
    </lineage>
</organism>
<accession>A0A067PIN1</accession>
<feature type="region of interest" description="Disordered" evidence="1">
    <location>
        <begin position="521"/>
        <end position="590"/>
    </location>
</feature>
<feature type="compositionally biased region" description="Low complexity" evidence="1">
    <location>
        <begin position="446"/>
        <end position="457"/>
    </location>
</feature>
<reference evidence="3" key="1">
    <citation type="journal article" date="2014" name="Proc. Natl. Acad. Sci. U.S.A.">
        <title>Extensive sampling of basidiomycete genomes demonstrates inadequacy of the white-rot/brown-rot paradigm for wood decay fungi.</title>
        <authorList>
            <person name="Riley R."/>
            <person name="Salamov A.A."/>
            <person name="Brown D.W."/>
            <person name="Nagy L.G."/>
            <person name="Floudas D."/>
            <person name="Held B.W."/>
            <person name="Levasseur A."/>
            <person name="Lombard V."/>
            <person name="Morin E."/>
            <person name="Otillar R."/>
            <person name="Lindquist E.A."/>
            <person name="Sun H."/>
            <person name="LaButti K.M."/>
            <person name="Schmutz J."/>
            <person name="Jabbour D."/>
            <person name="Luo H."/>
            <person name="Baker S.E."/>
            <person name="Pisabarro A.G."/>
            <person name="Walton J.D."/>
            <person name="Blanchette R.A."/>
            <person name="Henrissat B."/>
            <person name="Martin F."/>
            <person name="Cullen D."/>
            <person name="Hibbett D.S."/>
            <person name="Grigoriev I.V."/>
        </authorList>
    </citation>
    <scope>NUCLEOTIDE SEQUENCE [LARGE SCALE GENOMIC DNA]</scope>
    <source>
        <strain evidence="3">MUCL 33604</strain>
    </source>
</reference>
<dbReference type="EMBL" id="KL197727">
    <property type="protein sequence ID" value="KDQ54768.1"/>
    <property type="molecule type" value="Genomic_DNA"/>
</dbReference>
<feature type="region of interest" description="Disordered" evidence="1">
    <location>
        <begin position="414"/>
        <end position="488"/>
    </location>
</feature>
<evidence type="ECO:0000313" key="3">
    <source>
        <dbReference type="Proteomes" id="UP000027265"/>
    </source>
</evidence>
<dbReference type="InParanoid" id="A0A067PIN1"/>
<sequence length="660" mass="71719">MQLSFNPPLGKTTTIVLPPQGSEADDEVKLSFTATFEVVEEYARAKQDGVRVEMWTDLPMKGRDVGEWGAIAFKDVSTDQVHEVGEAHPTLSLFISETEEQRAPETLPTLRVDISTHLHGKTHFSFTYRLIYPSGWSRWLGDFGHNGILAVERRDPRFNLWHDWRTPKEGVHVWETREPCLDDVEVGELGGGLGWSFWALGEDRRLHQYSMTYPPTKSTTIFALPRAAVNSITSYQLIVLLASQGASITVTSFGAIRFSSPAAGSVTLRGLEGSADPRRFVEDVLGSMSDPSCRLVDTDTSAGYAVLASPESTLPTSFSVIPLALNPTSRVSISISSLLEFSPVSTGKLCLFCPASDEHHIIAPSEDSSTQSLVIQTSPDGGQFVIAPLITLDAGTNTCEISIVTPYSPLAAEPEAAHRLPTPPPSPPPVHRTVQFRPIPAPIIAPQPRRAAVPQAIRADDQTKGRPGREADRSPPRSSSTVKKTTSESDAHVLAMRRYALLLLKVTMWFFKMMFMQVFGSRKGKKGDKSPTKTTRASPEPTRTPVVDEPPAPAPAEPEPSTEELPPPPENIPSSPEDHSDPPSPQVFPAKNSQTWVDVASKSIALIVKPSGPAASVDHLCFALNKAPKQPSVKSLVDGVFLVRLSGDAECGRLMVSVNN</sequence>
<feature type="compositionally biased region" description="Pro residues" evidence="1">
    <location>
        <begin position="548"/>
        <end position="558"/>
    </location>
</feature>
<gene>
    <name evidence="2" type="ORF">JAAARDRAFT_60231</name>
</gene>
<dbReference type="Proteomes" id="UP000027265">
    <property type="component" value="Unassembled WGS sequence"/>
</dbReference>
<dbReference type="AlphaFoldDB" id="A0A067PIN1"/>
<protein>
    <submittedName>
        <fullName evidence="2">Uncharacterized protein</fullName>
    </submittedName>
</protein>
<name>A0A067PIN1_9AGAM</name>
<proteinExistence type="predicted"/>
<dbReference type="HOGENOM" id="CLU_428339_0_0_1"/>
<feature type="compositionally biased region" description="Basic and acidic residues" evidence="1">
    <location>
        <begin position="458"/>
        <end position="475"/>
    </location>
</feature>
<evidence type="ECO:0000256" key="1">
    <source>
        <dbReference type="SAM" id="MobiDB-lite"/>
    </source>
</evidence>
<keyword evidence="3" id="KW-1185">Reference proteome</keyword>